<dbReference type="AlphaFoldDB" id="A0AAJ2R1B7"/>
<dbReference type="EMBL" id="JAWWMZ010000010">
    <property type="protein sequence ID" value="MDX4956224.1"/>
    <property type="molecule type" value="Genomic_DNA"/>
</dbReference>
<sequence length="345" mass="36966">MTDQEIYERTELLMCGDTAVDTMLAFDSSPEPKAFTRGGNTSIVTSSAQAKFGAGALAFDGNTYLSTPQGNWLFGTADFTIDAWIYRTRNDSWQAIGGQWRNGSDAAWSLHIAGTNDPVFLFRNATVDLATGTGVALARNTWTHVRACRAGDNLHLFQNGVLRATRAGYGAHSVGNGNPLFLGWAPNTTDYFEGRLDEFRVVRGVALSTASFTPPTASALPPRGPVRAAAGKGLRPVRSSAVSAGHVLPLTLGRLARDIEVGGQGRIWGTTKIKGSPTNLPARARIVLLRQRDKMVVREAWSNAETGAFVFEGLDLQQQFVALAEDAAGNFRAVAAQRLVPGVLS</sequence>
<dbReference type="Proteomes" id="UP001287445">
    <property type="component" value="Unassembled WGS sequence"/>
</dbReference>
<dbReference type="Pfam" id="PF13385">
    <property type="entry name" value="Laminin_G_3"/>
    <property type="match status" value="1"/>
</dbReference>
<proteinExistence type="predicted"/>
<accession>A0AAJ2R1B7</accession>
<evidence type="ECO:0000313" key="2">
    <source>
        <dbReference type="Proteomes" id="UP001287445"/>
    </source>
</evidence>
<dbReference type="Gene3D" id="2.60.120.200">
    <property type="match status" value="1"/>
</dbReference>
<dbReference type="InterPro" id="IPR013320">
    <property type="entry name" value="ConA-like_dom_sf"/>
</dbReference>
<organism evidence="1 2">
    <name type="scientific">Delftia acidovorans</name>
    <name type="common">Pseudomonas acidovorans</name>
    <name type="synonym">Comamonas acidovorans</name>
    <dbReference type="NCBI Taxonomy" id="80866"/>
    <lineage>
        <taxon>Bacteria</taxon>
        <taxon>Pseudomonadati</taxon>
        <taxon>Pseudomonadota</taxon>
        <taxon>Betaproteobacteria</taxon>
        <taxon>Burkholderiales</taxon>
        <taxon>Comamonadaceae</taxon>
        <taxon>Delftia</taxon>
    </lineage>
</organism>
<comment type="caution">
    <text evidence="1">The sequence shown here is derived from an EMBL/GenBank/DDBJ whole genome shotgun (WGS) entry which is preliminary data.</text>
</comment>
<evidence type="ECO:0000313" key="1">
    <source>
        <dbReference type="EMBL" id="MDX4956224.1"/>
    </source>
</evidence>
<protein>
    <submittedName>
        <fullName evidence="1">LamG domain-containing protein</fullName>
    </submittedName>
</protein>
<gene>
    <name evidence="1" type="ORF">SGN30_22650</name>
</gene>
<dbReference type="RefSeq" id="WP_319075631.1">
    <property type="nucleotide sequence ID" value="NZ_JAWWMZ010000010.1"/>
</dbReference>
<dbReference type="SUPFAM" id="SSF49899">
    <property type="entry name" value="Concanavalin A-like lectins/glucanases"/>
    <property type="match status" value="1"/>
</dbReference>
<reference evidence="1" key="1">
    <citation type="submission" date="2023-11" db="EMBL/GenBank/DDBJ databases">
        <title>Identification and selenium tolerance of Delftia acidovorans R3-25.</title>
        <authorList>
            <person name="Zhang S."/>
            <person name="Liu Y."/>
            <person name="Guo Y."/>
        </authorList>
    </citation>
    <scope>NUCLEOTIDE SEQUENCE</scope>
    <source>
        <strain evidence="1">R3-25</strain>
    </source>
</reference>
<name>A0AAJ2R1B7_DELAC</name>